<dbReference type="VEuPathDB" id="MicrosporidiaDB:CWI39_0889p0010"/>
<gene>
    <name evidence="1" type="ORF">CWI39_0889p0010</name>
</gene>
<sequence length="116" mass="13864">MKLDNISEEVYEQYRIGKNREKSETNNPCCEDTASFLKEYVYKISCKNREAEEFQQPTPPLIQPNNVEIVLNILKQKIKNLKFWIEELNININIESDLKEENAYYDKNILNEKFIK</sequence>
<reference evidence="1 2" key="1">
    <citation type="submission" date="2017-12" db="EMBL/GenBank/DDBJ databases">
        <authorList>
            <person name="Pombert J.-F."/>
            <person name="Haag K.L."/>
            <person name="Ebert D."/>
        </authorList>
    </citation>
    <scope>NUCLEOTIDE SEQUENCE [LARGE SCALE GENOMIC DNA]</scope>
    <source>
        <strain evidence="1">IL-BN-2</strain>
    </source>
</reference>
<organism evidence="1 2">
    <name type="scientific">Hamiltosporidium magnivora</name>
    <dbReference type="NCBI Taxonomy" id="148818"/>
    <lineage>
        <taxon>Eukaryota</taxon>
        <taxon>Fungi</taxon>
        <taxon>Fungi incertae sedis</taxon>
        <taxon>Microsporidia</taxon>
        <taxon>Dubosqiidae</taxon>
        <taxon>Hamiltosporidium</taxon>
    </lineage>
</organism>
<protein>
    <submittedName>
        <fullName evidence="1">Uncharacterized protein</fullName>
    </submittedName>
</protein>
<accession>A0A4Q9L844</accession>
<comment type="caution">
    <text evidence="1">The sequence shown here is derived from an EMBL/GenBank/DDBJ whole genome shotgun (WGS) entry which is preliminary data.</text>
</comment>
<dbReference type="AlphaFoldDB" id="A0A4Q9L844"/>
<proteinExistence type="predicted"/>
<name>A0A4Q9L844_9MICR</name>
<dbReference type="Proteomes" id="UP000293045">
    <property type="component" value="Unassembled WGS sequence"/>
</dbReference>
<evidence type="ECO:0000313" key="1">
    <source>
        <dbReference type="EMBL" id="TBU03883.1"/>
    </source>
</evidence>
<dbReference type="EMBL" id="PIXR01000889">
    <property type="protein sequence ID" value="TBU03883.1"/>
    <property type="molecule type" value="Genomic_DNA"/>
</dbReference>
<evidence type="ECO:0000313" key="2">
    <source>
        <dbReference type="Proteomes" id="UP000293045"/>
    </source>
</evidence>